<organism evidence="1">
    <name type="scientific">Siphoviridae sp. ctnpt50</name>
    <dbReference type="NCBI Taxonomy" id="2827941"/>
    <lineage>
        <taxon>Viruses</taxon>
        <taxon>Duplodnaviria</taxon>
        <taxon>Heunggongvirae</taxon>
        <taxon>Uroviricota</taxon>
        <taxon>Caudoviricetes</taxon>
    </lineage>
</organism>
<dbReference type="EMBL" id="BK032577">
    <property type="protein sequence ID" value="DAF49076.1"/>
    <property type="molecule type" value="Genomic_DNA"/>
</dbReference>
<proteinExistence type="predicted"/>
<evidence type="ECO:0000313" key="1">
    <source>
        <dbReference type="EMBL" id="DAF49076.1"/>
    </source>
</evidence>
<protein>
    <submittedName>
        <fullName evidence="1">Uncharacterized protein</fullName>
    </submittedName>
</protein>
<sequence>MFHFSVPPNSKLLFSGLADVVEHIGHDCLLRIRCHADSAASVVVVVKEEDIFFAVAVNGVFYALPSAICVFNGGGDISLHECALRKLAFAHFTEMKFLESLFLEVVRVNFVLFHSIILSSVLLRLSENS</sequence>
<name>A0A8S5SDF6_9CAUD</name>
<accession>A0A8S5SDF6</accession>
<reference evidence="1" key="1">
    <citation type="journal article" date="2021" name="Proc. Natl. Acad. Sci. U.S.A.">
        <title>A Catalog of Tens of Thousands of Viruses from Human Metagenomes Reveals Hidden Associations with Chronic Diseases.</title>
        <authorList>
            <person name="Tisza M.J."/>
            <person name="Buck C.B."/>
        </authorList>
    </citation>
    <scope>NUCLEOTIDE SEQUENCE</scope>
    <source>
        <strain evidence="1">Ctnpt50</strain>
    </source>
</reference>